<reference evidence="3" key="1">
    <citation type="journal article" date="2019" name="Int. J. Syst. Evol. Microbiol.">
        <title>The Global Catalogue of Microorganisms (GCM) 10K type strain sequencing project: providing services to taxonomists for standard genome sequencing and annotation.</title>
        <authorList>
            <consortium name="The Broad Institute Genomics Platform"/>
            <consortium name="The Broad Institute Genome Sequencing Center for Infectious Disease"/>
            <person name="Wu L."/>
            <person name="Ma J."/>
        </authorList>
    </citation>
    <scope>NUCLEOTIDE SEQUENCE [LARGE SCALE GENOMIC DNA]</scope>
    <source>
        <strain evidence="3">JCM 18198</strain>
    </source>
</reference>
<accession>A0ABP9A2P1</accession>
<keyword evidence="1" id="KW-1133">Transmembrane helix</keyword>
<dbReference type="RefSeq" id="WP_264544708.1">
    <property type="nucleotide sequence ID" value="NZ_BAABIP010000018.1"/>
</dbReference>
<dbReference type="Proteomes" id="UP001500141">
    <property type="component" value="Unassembled WGS sequence"/>
</dbReference>
<proteinExistence type="predicted"/>
<keyword evidence="1" id="KW-0472">Membrane</keyword>
<sequence>MLRKIIFITITTIILGIALYFTFLYYFTYSEGDRTGDLIKFSHKGYIFKTYEGEISKGIVGVQLFKFSVLDSDKKVIEALNKAQGKYVKVHYIERIKTFPWWGDTTYFVTQVQEEKSPIIR</sequence>
<comment type="caution">
    <text evidence="2">The sequence shown here is derived from an EMBL/GenBank/DDBJ whole genome shotgun (WGS) entry which is preliminary data.</text>
</comment>
<evidence type="ECO:0000256" key="1">
    <source>
        <dbReference type="SAM" id="Phobius"/>
    </source>
</evidence>
<dbReference type="EMBL" id="BAABIP010000018">
    <property type="protein sequence ID" value="GAA4772401.1"/>
    <property type="molecule type" value="Genomic_DNA"/>
</dbReference>
<gene>
    <name evidence="2" type="ORF">GCM10023230_23550</name>
</gene>
<feature type="transmembrane region" description="Helical" evidence="1">
    <location>
        <begin position="6"/>
        <end position="27"/>
    </location>
</feature>
<keyword evidence="1" id="KW-0812">Transmembrane</keyword>
<organism evidence="2 3">
    <name type="scientific">Flavobacterium hankyongi</name>
    <dbReference type="NCBI Taxonomy" id="1176532"/>
    <lineage>
        <taxon>Bacteria</taxon>
        <taxon>Pseudomonadati</taxon>
        <taxon>Bacteroidota</taxon>
        <taxon>Flavobacteriia</taxon>
        <taxon>Flavobacteriales</taxon>
        <taxon>Flavobacteriaceae</taxon>
        <taxon>Flavobacterium</taxon>
    </lineage>
</organism>
<evidence type="ECO:0000313" key="3">
    <source>
        <dbReference type="Proteomes" id="UP001500141"/>
    </source>
</evidence>
<name>A0ABP9A2P1_9FLAO</name>
<keyword evidence="3" id="KW-1185">Reference proteome</keyword>
<evidence type="ECO:0000313" key="2">
    <source>
        <dbReference type="EMBL" id="GAA4772401.1"/>
    </source>
</evidence>
<protein>
    <submittedName>
        <fullName evidence="2">6-phosphogluconate dehydrogenase</fullName>
    </submittedName>
</protein>